<dbReference type="GO" id="GO:0009636">
    <property type="term" value="P:response to toxic substance"/>
    <property type="evidence" value="ECO:0007669"/>
    <property type="project" value="TreeGrafter"/>
</dbReference>
<dbReference type="Proteomes" id="UP000028981">
    <property type="component" value="Unassembled WGS sequence"/>
</dbReference>
<feature type="transmembrane region" description="Helical" evidence="1">
    <location>
        <begin position="85"/>
        <end position="109"/>
    </location>
</feature>
<keyword evidence="3" id="KW-1185">Reference proteome</keyword>
<dbReference type="STRING" id="46914.JP75_09140"/>
<keyword evidence="1" id="KW-0812">Transmembrane</keyword>
<evidence type="ECO:0000313" key="3">
    <source>
        <dbReference type="Proteomes" id="UP000028981"/>
    </source>
</evidence>
<organism evidence="2 3">
    <name type="scientific">Devosia riboflavina</name>
    <dbReference type="NCBI Taxonomy" id="46914"/>
    <lineage>
        <taxon>Bacteria</taxon>
        <taxon>Pseudomonadati</taxon>
        <taxon>Pseudomonadota</taxon>
        <taxon>Alphaproteobacteria</taxon>
        <taxon>Hyphomicrobiales</taxon>
        <taxon>Devosiaceae</taxon>
        <taxon>Devosia</taxon>
    </lineage>
</organism>
<dbReference type="OrthoDB" id="9808690at2"/>
<evidence type="ECO:0000256" key="1">
    <source>
        <dbReference type="SAM" id="Phobius"/>
    </source>
</evidence>
<feature type="transmembrane region" description="Helical" evidence="1">
    <location>
        <begin position="155"/>
        <end position="180"/>
    </location>
</feature>
<dbReference type="PANTHER" id="PTHR37810">
    <property type="entry name" value="IMMUNITY PROTEIN SDPI"/>
    <property type="match status" value="1"/>
</dbReference>
<dbReference type="RefSeq" id="WP_035081717.1">
    <property type="nucleotide sequence ID" value="NZ_JQGC01000006.1"/>
</dbReference>
<dbReference type="InterPro" id="IPR025962">
    <property type="entry name" value="SdpI/YhfL"/>
</dbReference>
<dbReference type="Pfam" id="PF13630">
    <property type="entry name" value="SdpI"/>
    <property type="match status" value="1"/>
</dbReference>
<feature type="transmembrane region" description="Helical" evidence="1">
    <location>
        <begin position="186"/>
        <end position="208"/>
    </location>
</feature>
<dbReference type="EMBL" id="JQGC01000006">
    <property type="protein sequence ID" value="KFL31672.1"/>
    <property type="molecule type" value="Genomic_DNA"/>
</dbReference>
<accession>A0A087M469</accession>
<keyword evidence="1" id="KW-0472">Membrane</keyword>
<dbReference type="PIRSF" id="PIRSF038959">
    <property type="entry name" value="SdpI"/>
    <property type="match status" value="1"/>
</dbReference>
<evidence type="ECO:0008006" key="4">
    <source>
        <dbReference type="Google" id="ProtNLM"/>
    </source>
</evidence>
<feature type="transmembrane region" description="Helical" evidence="1">
    <location>
        <begin position="49"/>
        <end position="73"/>
    </location>
</feature>
<proteinExistence type="predicted"/>
<dbReference type="AlphaFoldDB" id="A0A087M469"/>
<gene>
    <name evidence="2" type="ORF">JP75_09140</name>
</gene>
<dbReference type="InterPro" id="IPR026272">
    <property type="entry name" value="SdpI"/>
</dbReference>
<reference evidence="2 3" key="1">
    <citation type="submission" date="2014-08" db="EMBL/GenBank/DDBJ databases">
        <authorList>
            <person name="Hassan Y.I."/>
            <person name="Lepp D."/>
            <person name="Zhou T."/>
        </authorList>
    </citation>
    <scope>NUCLEOTIDE SEQUENCE [LARGE SCALE GENOMIC DNA]</scope>
    <source>
        <strain evidence="2 3">IFO13584</strain>
    </source>
</reference>
<dbReference type="PANTHER" id="PTHR37810:SF5">
    <property type="entry name" value="IMMUNITY PROTEIN SDPI"/>
    <property type="match status" value="1"/>
</dbReference>
<name>A0A087M469_9HYPH</name>
<evidence type="ECO:0000313" key="2">
    <source>
        <dbReference type="EMBL" id="KFL31672.1"/>
    </source>
</evidence>
<feature type="transmembrane region" description="Helical" evidence="1">
    <location>
        <begin position="7"/>
        <end position="29"/>
    </location>
</feature>
<sequence>MNQLRLVGPFALVSAAILAAATIAGYVMVPPETLMPVHWGPDGTADGFLPRNLALLMPPVILAALWLIFALVLKRGGEVDRARQGLRAAFAGIGMLMAVIQLATIAIALGYPVDMIRVIAFCVGLLFIGLGNVMPKSQPNSYAGFRLRWTLESPATWVATNRFTGTLMMLGGVVLAIAALLVAEPLWLLALIVLCTAAPSLAGIIYSYRFAQRESETRPL</sequence>
<feature type="transmembrane region" description="Helical" evidence="1">
    <location>
        <begin position="115"/>
        <end position="134"/>
    </location>
</feature>
<comment type="caution">
    <text evidence="2">The sequence shown here is derived from an EMBL/GenBank/DDBJ whole genome shotgun (WGS) entry which is preliminary data.</text>
</comment>
<protein>
    <recommendedName>
        <fullName evidence="4">DUF1648 domain-containing protein</fullName>
    </recommendedName>
</protein>
<keyword evidence="1" id="KW-1133">Transmembrane helix</keyword>